<name>A0ABP9G584_9ACTN</name>
<dbReference type="RefSeq" id="WP_345555281.1">
    <property type="nucleotide sequence ID" value="NZ_BAABIK010000002.1"/>
</dbReference>
<comment type="caution">
    <text evidence="1">The sequence shown here is derived from an EMBL/GenBank/DDBJ whole genome shotgun (WGS) entry which is preliminary data.</text>
</comment>
<accession>A0ABP9G584</accession>
<protein>
    <submittedName>
        <fullName evidence="1">Uncharacterized protein</fullName>
    </submittedName>
</protein>
<dbReference type="Proteomes" id="UP001499993">
    <property type="component" value="Unassembled WGS sequence"/>
</dbReference>
<organism evidence="1 2">
    <name type="scientific">Streptomonospora halophila</name>
    <dbReference type="NCBI Taxonomy" id="427369"/>
    <lineage>
        <taxon>Bacteria</taxon>
        <taxon>Bacillati</taxon>
        <taxon>Actinomycetota</taxon>
        <taxon>Actinomycetes</taxon>
        <taxon>Streptosporangiales</taxon>
        <taxon>Nocardiopsidaceae</taxon>
        <taxon>Streptomonospora</taxon>
    </lineage>
</organism>
<proteinExistence type="predicted"/>
<keyword evidence="2" id="KW-1185">Reference proteome</keyword>
<reference evidence="2" key="1">
    <citation type="journal article" date="2019" name="Int. J. Syst. Evol. Microbiol.">
        <title>The Global Catalogue of Microorganisms (GCM) 10K type strain sequencing project: providing services to taxonomists for standard genome sequencing and annotation.</title>
        <authorList>
            <consortium name="The Broad Institute Genomics Platform"/>
            <consortium name="The Broad Institute Genome Sequencing Center for Infectious Disease"/>
            <person name="Wu L."/>
            <person name="Ma J."/>
        </authorList>
    </citation>
    <scope>NUCLEOTIDE SEQUENCE [LARGE SCALE GENOMIC DNA]</scope>
    <source>
        <strain evidence="2">JCM 18123</strain>
    </source>
</reference>
<evidence type="ECO:0000313" key="2">
    <source>
        <dbReference type="Proteomes" id="UP001499993"/>
    </source>
</evidence>
<gene>
    <name evidence="1" type="ORF">GCM10023224_05030</name>
</gene>
<evidence type="ECO:0000313" key="1">
    <source>
        <dbReference type="EMBL" id="GAA4928743.1"/>
    </source>
</evidence>
<sequence length="96" mass="10898">MCLLVLRDMDRMPRTKAALAGLDSARPFPEINQQVALLDTRIQALYGLLWVGLHLKGKPPGIKPYPIPEAKQVREKPQMDQRHLDYLNRFSPAHAA</sequence>
<dbReference type="EMBL" id="BAABIK010000002">
    <property type="protein sequence ID" value="GAA4928743.1"/>
    <property type="molecule type" value="Genomic_DNA"/>
</dbReference>